<dbReference type="InterPro" id="IPR038142">
    <property type="entry name" value="Cytochrome_P460_sp"/>
</dbReference>
<feature type="domain" description="Cytochrome P460" evidence="1">
    <location>
        <begin position="51"/>
        <end position="186"/>
    </location>
</feature>
<gene>
    <name evidence="2" type="ORF">MOP44_14465</name>
</gene>
<evidence type="ECO:0000259" key="1">
    <source>
        <dbReference type="Pfam" id="PF16694"/>
    </source>
</evidence>
<reference evidence="2" key="1">
    <citation type="submission" date="2021-04" db="EMBL/GenBank/DDBJ databases">
        <title>Phylogenetic analysis of Acidobacteriaceae.</title>
        <authorList>
            <person name="Qiu L."/>
            <person name="Zhang Q."/>
        </authorList>
    </citation>
    <scope>NUCLEOTIDE SEQUENCE</scope>
    <source>
        <strain evidence="2">DSM 25168</strain>
    </source>
</reference>
<dbReference type="Pfam" id="PF16694">
    <property type="entry name" value="Cytochrome_P460"/>
    <property type="match status" value="1"/>
</dbReference>
<dbReference type="RefSeq" id="WP_260790682.1">
    <property type="nucleotide sequence ID" value="NZ_CP093313.1"/>
</dbReference>
<dbReference type="InterPro" id="IPR032033">
    <property type="entry name" value="Cytochrome_P460"/>
</dbReference>
<dbReference type="KEGG" id="orp:MOP44_14465"/>
<evidence type="ECO:0000313" key="2">
    <source>
        <dbReference type="EMBL" id="UWZ81788.1"/>
    </source>
</evidence>
<organism evidence="2 3">
    <name type="scientific">Occallatibacter riparius</name>
    <dbReference type="NCBI Taxonomy" id="1002689"/>
    <lineage>
        <taxon>Bacteria</taxon>
        <taxon>Pseudomonadati</taxon>
        <taxon>Acidobacteriota</taxon>
        <taxon>Terriglobia</taxon>
        <taxon>Terriglobales</taxon>
        <taxon>Acidobacteriaceae</taxon>
        <taxon>Occallatibacter</taxon>
    </lineage>
</organism>
<dbReference type="EMBL" id="CP093313">
    <property type="protein sequence ID" value="UWZ81788.1"/>
    <property type="molecule type" value="Genomic_DNA"/>
</dbReference>
<dbReference type="AlphaFoldDB" id="A0A9J7BFK4"/>
<evidence type="ECO:0000313" key="3">
    <source>
        <dbReference type="Proteomes" id="UP001059380"/>
    </source>
</evidence>
<keyword evidence="3" id="KW-1185">Reference proteome</keyword>
<proteinExistence type="predicted"/>
<accession>A0A9J7BFK4</accession>
<dbReference type="Gene3D" id="3.50.70.20">
    <property type="entry name" value="Cytochrome P460"/>
    <property type="match status" value="1"/>
</dbReference>
<name>A0A9J7BFK4_9BACT</name>
<sequence length="196" mass="21460">MKILKTMCLAVIGVAGVIVLAVNGPMARSAEAKQTKVGSSVVDARGSLHVPEDYRTSYQFLGSWALPAETGKSVKEIHNVYASPGAIDAYRKTGHFPEGAVLVKERFHTATQQMTPGTVSHAEKLVGWFVMVKESKNVHPDNKLWGDGWAWSYFDSANPLKTTSTNFKVDCLNCHQPAHATDYIYTLGYPPLARAH</sequence>
<protein>
    <submittedName>
        <fullName evidence="2">Cytochrome P460 family protein</fullName>
    </submittedName>
</protein>
<dbReference type="CDD" id="cd20750">
    <property type="entry name" value="cyt_c_I"/>
    <property type="match status" value="1"/>
</dbReference>
<dbReference type="Proteomes" id="UP001059380">
    <property type="component" value="Chromosome"/>
</dbReference>